<dbReference type="GO" id="GO:0004521">
    <property type="term" value="F:RNA endonuclease activity"/>
    <property type="evidence" value="ECO:0007669"/>
    <property type="project" value="UniProtKB-UniRule"/>
</dbReference>
<dbReference type="Pfam" id="PF09827">
    <property type="entry name" value="CRISPR_Cas2"/>
    <property type="match status" value="1"/>
</dbReference>
<comment type="cofactor">
    <cofactor evidence="1 9">
        <name>Mg(2+)</name>
        <dbReference type="ChEBI" id="CHEBI:18420"/>
    </cofactor>
</comment>
<keyword evidence="6 9" id="KW-0378">Hydrolase</keyword>
<keyword evidence="3 9" id="KW-0540">Nuclease</keyword>
<dbReference type="Proteomes" id="UP000000787">
    <property type="component" value="Chromosome"/>
</dbReference>
<dbReference type="KEGG" id="hau:Haur_2235"/>
<evidence type="ECO:0000256" key="10">
    <source>
        <dbReference type="PIRNR" id="PIRNR032582"/>
    </source>
</evidence>
<comment type="similarity">
    <text evidence="2 9 10">Belongs to the CRISPR-associated endoribonuclease Cas2 protein family.</text>
</comment>
<gene>
    <name evidence="9" type="primary">cas2</name>
    <name evidence="11" type="ordered locus">Haur_2235</name>
</gene>
<protein>
    <recommendedName>
        <fullName evidence="9">CRISPR-associated endoribonuclease Cas2</fullName>
        <ecNumber evidence="9">3.1.-.-</ecNumber>
    </recommendedName>
</protein>
<dbReference type="EMBL" id="CP000875">
    <property type="protein sequence ID" value="ABX04875.1"/>
    <property type="molecule type" value="Genomic_DNA"/>
</dbReference>
<keyword evidence="12" id="KW-1185">Reference proteome</keyword>
<dbReference type="HOGENOM" id="CLU_161124_3_0_0"/>
<comment type="function">
    <text evidence="9">CRISPR (clustered regularly interspaced short palindromic repeat), is an adaptive immune system that provides protection against mobile genetic elements (viruses, transposable elements and conjugative plasmids). CRISPR clusters contain sequences complementary to antecedent mobile elements and target invading nucleic acids. CRISPR clusters are transcribed and processed into CRISPR RNA (crRNA). Functions as a ssRNA-specific endoribonuclease. Involved in the integration of spacer DNA into the CRISPR cassette.</text>
</comment>
<dbReference type="GO" id="GO:0046872">
    <property type="term" value="F:metal ion binding"/>
    <property type="evidence" value="ECO:0007669"/>
    <property type="project" value="UniProtKB-UniRule"/>
</dbReference>
<dbReference type="GO" id="GO:0016787">
    <property type="term" value="F:hydrolase activity"/>
    <property type="evidence" value="ECO:0007669"/>
    <property type="project" value="UniProtKB-KW"/>
</dbReference>
<dbReference type="PIRSF" id="PIRSF032582">
    <property type="entry name" value="Cas2"/>
    <property type="match status" value="1"/>
</dbReference>
<evidence type="ECO:0000256" key="4">
    <source>
        <dbReference type="ARBA" id="ARBA00022723"/>
    </source>
</evidence>
<dbReference type="AlphaFoldDB" id="A9AX67"/>
<sequence>MSDSTLYIIAYDIPNDKRRTKVHKLLCGYGYWTQYSLFECWLTKRHLVELRAKINRLVDASLDTIRLYRVCGACVEQAITIGSPEPREAVTIII</sequence>
<evidence type="ECO:0000256" key="2">
    <source>
        <dbReference type="ARBA" id="ARBA00009959"/>
    </source>
</evidence>
<organism evidence="11 12">
    <name type="scientific">Herpetosiphon aurantiacus (strain ATCC 23779 / DSM 785 / 114-95)</name>
    <dbReference type="NCBI Taxonomy" id="316274"/>
    <lineage>
        <taxon>Bacteria</taxon>
        <taxon>Bacillati</taxon>
        <taxon>Chloroflexota</taxon>
        <taxon>Chloroflexia</taxon>
        <taxon>Herpetosiphonales</taxon>
        <taxon>Herpetosiphonaceae</taxon>
        <taxon>Herpetosiphon</taxon>
    </lineage>
</organism>
<keyword evidence="8 9" id="KW-0051">Antiviral defense</keyword>
<evidence type="ECO:0000313" key="12">
    <source>
        <dbReference type="Proteomes" id="UP000000787"/>
    </source>
</evidence>
<feature type="binding site" evidence="9">
    <location>
        <position position="12"/>
    </location>
    <ligand>
        <name>Mg(2+)</name>
        <dbReference type="ChEBI" id="CHEBI:18420"/>
        <note>catalytic</note>
    </ligand>
</feature>
<keyword evidence="5 9" id="KW-0255">Endonuclease</keyword>
<evidence type="ECO:0000256" key="8">
    <source>
        <dbReference type="ARBA" id="ARBA00023118"/>
    </source>
</evidence>
<dbReference type="PANTHER" id="PTHR34405:SF3">
    <property type="entry name" value="CRISPR-ASSOCIATED ENDORIBONUCLEASE CAS2 3"/>
    <property type="match status" value="1"/>
</dbReference>
<dbReference type="EC" id="3.1.-.-" evidence="9"/>
<dbReference type="HAMAP" id="MF_01471">
    <property type="entry name" value="Cas2"/>
    <property type="match status" value="1"/>
</dbReference>
<keyword evidence="4 9" id="KW-0479">Metal-binding</keyword>
<dbReference type="NCBIfam" id="TIGR01573">
    <property type="entry name" value="cas2"/>
    <property type="match status" value="1"/>
</dbReference>
<evidence type="ECO:0000256" key="7">
    <source>
        <dbReference type="ARBA" id="ARBA00022842"/>
    </source>
</evidence>
<comment type="subunit">
    <text evidence="9">Homodimer, forms a heterotetramer with a Cas1 homodimer.</text>
</comment>
<dbReference type="GO" id="GO:0043571">
    <property type="term" value="P:maintenance of CRISPR repeat elements"/>
    <property type="evidence" value="ECO:0007669"/>
    <property type="project" value="UniProtKB-UniRule"/>
</dbReference>
<accession>A9AX67</accession>
<dbReference type="CDD" id="cd09725">
    <property type="entry name" value="Cas2_I_II_III"/>
    <property type="match status" value="1"/>
</dbReference>
<evidence type="ECO:0000256" key="3">
    <source>
        <dbReference type="ARBA" id="ARBA00022722"/>
    </source>
</evidence>
<evidence type="ECO:0000313" key="11">
    <source>
        <dbReference type="EMBL" id="ABX04875.1"/>
    </source>
</evidence>
<dbReference type="PANTHER" id="PTHR34405">
    <property type="entry name" value="CRISPR-ASSOCIATED ENDORIBONUCLEASE CAS2"/>
    <property type="match status" value="1"/>
</dbReference>
<dbReference type="STRING" id="316274.Haur_2235"/>
<dbReference type="SUPFAM" id="SSF143430">
    <property type="entry name" value="TTP0101/SSO1404-like"/>
    <property type="match status" value="1"/>
</dbReference>
<dbReference type="eggNOG" id="COG1343">
    <property type="taxonomic scope" value="Bacteria"/>
</dbReference>
<name>A9AX67_HERA2</name>
<proteinExistence type="inferred from homology"/>
<dbReference type="InterPro" id="IPR019199">
    <property type="entry name" value="Virulence_VapD/CRISPR_Cas2"/>
</dbReference>
<dbReference type="GO" id="GO:0051607">
    <property type="term" value="P:defense response to virus"/>
    <property type="evidence" value="ECO:0007669"/>
    <property type="project" value="UniProtKB-UniRule"/>
</dbReference>
<dbReference type="Gene3D" id="3.30.70.240">
    <property type="match status" value="1"/>
</dbReference>
<keyword evidence="7 9" id="KW-0460">Magnesium</keyword>
<evidence type="ECO:0000256" key="6">
    <source>
        <dbReference type="ARBA" id="ARBA00022801"/>
    </source>
</evidence>
<reference evidence="11 12" key="1">
    <citation type="journal article" date="2011" name="Stand. Genomic Sci.">
        <title>Complete genome sequence of the filamentous gliding predatory bacterium Herpetosiphon aurantiacus type strain (114-95(T)).</title>
        <authorList>
            <person name="Kiss H."/>
            <person name="Nett M."/>
            <person name="Domin N."/>
            <person name="Martin K."/>
            <person name="Maresca J.A."/>
            <person name="Copeland A."/>
            <person name="Lapidus A."/>
            <person name="Lucas S."/>
            <person name="Berry K.W."/>
            <person name="Glavina Del Rio T."/>
            <person name="Dalin E."/>
            <person name="Tice H."/>
            <person name="Pitluck S."/>
            <person name="Richardson P."/>
            <person name="Bruce D."/>
            <person name="Goodwin L."/>
            <person name="Han C."/>
            <person name="Detter J.C."/>
            <person name="Schmutz J."/>
            <person name="Brettin T."/>
            <person name="Land M."/>
            <person name="Hauser L."/>
            <person name="Kyrpides N.C."/>
            <person name="Ivanova N."/>
            <person name="Goker M."/>
            <person name="Woyke T."/>
            <person name="Klenk H.P."/>
            <person name="Bryant D.A."/>
        </authorList>
    </citation>
    <scope>NUCLEOTIDE SEQUENCE [LARGE SCALE GENOMIC DNA]</scope>
    <source>
        <strain evidence="12">ATCC 23779 / DSM 785 / 114-95</strain>
    </source>
</reference>
<dbReference type="InterPro" id="IPR021127">
    <property type="entry name" value="CRISPR_associated_Cas2"/>
</dbReference>
<evidence type="ECO:0000256" key="1">
    <source>
        <dbReference type="ARBA" id="ARBA00001946"/>
    </source>
</evidence>
<dbReference type="InParanoid" id="A9AX67"/>
<evidence type="ECO:0000256" key="5">
    <source>
        <dbReference type="ARBA" id="ARBA00022759"/>
    </source>
</evidence>
<evidence type="ECO:0000256" key="9">
    <source>
        <dbReference type="HAMAP-Rule" id="MF_01471"/>
    </source>
</evidence>